<gene>
    <name evidence="5" type="ORF">SNE40_018583</name>
</gene>
<organism evidence="5 6">
    <name type="scientific">Patella caerulea</name>
    <name type="common">Rayed Mediterranean limpet</name>
    <dbReference type="NCBI Taxonomy" id="87958"/>
    <lineage>
        <taxon>Eukaryota</taxon>
        <taxon>Metazoa</taxon>
        <taxon>Spiralia</taxon>
        <taxon>Lophotrochozoa</taxon>
        <taxon>Mollusca</taxon>
        <taxon>Gastropoda</taxon>
        <taxon>Patellogastropoda</taxon>
        <taxon>Patelloidea</taxon>
        <taxon>Patellidae</taxon>
        <taxon>Patella</taxon>
    </lineage>
</organism>
<dbReference type="PANTHER" id="PTHR47385">
    <property type="entry name" value="CALPONIN"/>
    <property type="match status" value="1"/>
</dbReference>
<evidence type="ECO:0000313" key="6">
    <source>
        <dbReference type="Proteomes" id="UP001347796"/>
    </source>
</evidence>
<dbReference type="PROSITE" id="PS50021">
    <property type="entry name" value="CH"/>
    <property type="match status" value="1"/>
</dbReference>
<dbReference type="PRINTS" id="PR00888">
    <property type="entry name" value="SM22CALPONIN"/>
</dbReference>
<dbReference type="GO" id="GO:0007015">
    <property type="term" value="P:actin filament organization"/>
    <property type="evidence" value="ECO:0007669"/>
    <property type="project" value="TreeGrafter"/>
</dbReference>
<dbReference type="GO" id="GO:0015629">
    <property type="term" value="C:actin cytoskeleton"/>
    <property type="evidence" value="ECO:0007669"/>
    <property type="project" value="TreeGrafter"/>
</dbReference>
<accession>A0AAN8J6W0</accession>
<dbReference type="Gene3D" id="1.10.418.10">
    <property type="entry name" value="Calponin-like domain"/>
    <property type="match status" value="1"/>
</dbReference>
<dbReference type="InterPro" id="IPR000557">
    <property type="entry name" value="Calponin_repeat"/>
</dbReference>
<evidence type="ECO:0000256" key="3">
    <source>
        <dbReference type="SAM" id="MobiDB-lite"/>
    </source>
</evidence>
<feature type="domain" description="Calponin-homology (CH)" evidence="4">
    <location>
        <begin position="25"/>
        <end position="142"/>
    </location>
</feature>
<dbReference type="AlphaFoldDB" id="A0AAN8J6W0"/>
<evidence type="ECO:0000256" key="2">
    <source>
        <dbReference type="RuleBase" id="RU361224"/>
    </source>
</evidence>
<protein>
    <recommendedName>
        <fullName evidence="2">Transgelin</fullName>
    </recommendedName>
</protein>
<name>A0AAN8J6W0_PATCE</name>
<dbReference type="SMART" id="SM00033">
    <property type="entry name" value="CH"/>
    <property type="match status" value="1"/>
</dbReference>
<dbReference type="Proteomes" id="UP001347796">
    <property type="component" value="Unassembled WGS sequence"/>
</dbReference>
<sequence length="198" mass="21298">MANSRATKSGLALESQNKISNKYESESAEKCLIWMKEILEDNGVEGPSCTSGDQKNLYEQLKNGILLGRLANVLVPGAVNTKKLAAPSGLAFKQMELIGQFSDACDKFGVPQTERFQTVDLFEQVNLNQVVICLSSAARKAQGKGMKGFGPKESEANVRNFSEEQLKAGQGVIGLQMGSNKGASQAGQNFGKARHIVD</sequence>
<evidence type="ECO:0000313" key="5">
    <source>
        <dbReference type="EMBL" id="KAK6170108.1"/>
    </source>
</evidence>
<reference evidence="5 6" key="1">
    <citation type="submission" date="2024-01" db="EMBL/GenBank/DDBJ databases">
        <title>The genome of the rayed Mediterranean limpet Patella caerulea (Linnaeus, 1758).</title>
        <authorList>
            <person name="Anh-Thu Weber A."/>
            <person name="Halstead-Nussloch G."/>
        </authorList>
    </citation>
    <scope>NUCLEOTIDE SEQUENCE [LARGE SCALE GENOMIC DNA]</scope>
    <source>
        <strain evidence="5">AATW-2023a</strain>
        <tissue evidence="5">Whole specimen</tissue>
    </source>
</reference>
<dbReference type="InterPro" id="IPR036872">
    <property type="entry name" value="CH_dom_sf"/>
</dbReference>
<dbReference type="InterPro" id="IPR050606">
    <property type="entry name" value="Calponin-like"/>
</dbReference>
<dbReference type="Pfam" id="PF00307">
    <property type="entry name" value="CH"/>
    <property type="match status" value="1"/>
</dbReference>
<dbReference type="SUPFAM" id="SSF47576">
    <property type="entry name" value="Calponin-homology domain, CH-domain"/>
    <property type="match status" value="1"/>
</dbReference>
<dbReference type="InterPro" id="IPR003096">
    <property type="entry name" value="SM22_calponin"/>
</dbReference>
<evidence type="ECO:0000259" key="4">
    <source>
        <dbReference type="PROSITE" id="PS50021"/>
    </source>
</evidence>
<dbReference type="EMBL" id="JAZGQO010000014">
    <property type="protein sequence ID" value="KAK6170108.1"/>
    <property type="molecule type" value="Genomic_DNA"/>
</dbReference>
<feature type="compositionally biased region" description="Polar residues" evidence="3">
    <location>
        <begin position="179"/>
        <end position="188"/>
    </location>
</feature>
<comment type="caution">
    <text evidence="5">The sequence shown here is derived from an EMBL/GenBank/DDBJ whole genome shotgun (WGS) entry which is preliminary data.</text>
</comment>
<dbReference type="Pfam" id="PF00402">
    <property type="entry name" value="Calponin"/>
    <property type="match status" value="1"/>
</dbReference>
<comment type="similarity">
    <text evidence="1 2">Belongs to the calponin family.</text>
</comment>
<feature type="region of interest" description="Disordered" evidence="3">
    <location>
        <begin position="179"/>
        <end position="198"/>
    </location>
</feature>
<dbReference type="PROSITE" id="PS51122">
    <property type="entry name" value="CALPONIN_2"/>
    <property type="match status" value="1"/>
</dbReference>
<dbReference type="InterPro" id="IPR001715">
    <property type="entry name" value="CH_dom"/>
</dbReference>
<proteinExistence type="inferred from homology"/>
<keyword evidence="6" id="KW-1185">Reference proteome</keyword>
<dbReference type="PROSITE" id="PS01052">
    <property type="entry name" value="CALPONIN_1"/>
    <property type="match status" value="1"/>
</dbReference>
<dbReference type="GO" id="GO:0051015">
    <property type="term" value="F:actin filament binding"/>
    <property type="evidence" value="ECO:0007669"/>
    <property type="project" value="TreeGrafter"/>
</dbReference>
<evidence type="ECO:0000256" key="1">
    <source>
        <dbReference type="ARBA" id="ARBA00009631"/>
    </source>
</evidence>
<dbReference type="PANTHER" id="PTHR47385:SF14">
    <property type="entry name" value="TRANSGELIN"/>
    <property type="match status" value="1"/>
</dbReference>